<keyword evidence="3" id="KW-1185">Reference proteome</keyword>
<evidence type="ECO:0000313" key="2">
    <source>
        <dbReference type="EMBL" id="RLP76939.1"/>
    </source>
</evidence>
<dbReference type="EMBL" id="RCUX01000003">
    <property type="protein sequence ID" value="RLP76939.1"/>
    <property type="molecule type" value="Genomic_DNA"/>
</dbReference>
<dbReference type="AlphaFoldDB" id="A0A3L7A9C5"/>
<sequence>MTKNDLDKVPTCGCTDCDFHKHTPNVFTDKLARCEASYVALLLVAIALTFGIAIRFAFTGDQFSSAYEFITSNVMTFVLFGVSFITLMLSFPWGKSYQLNAFSSTALVLNLIALIFSTWIGSVALTEIVKAHALL</sequence>
<protein>
    <submittedName>
        <fullName evidence="2">Uncharacterized protein</fullName>
    </submittedName>
</protein>
<proteinExistence type="predicted"/>
<organism evidence="2 3">
    <name type="scientific">Mycetocola tolaasinivorans</name>
    <dbReference type="NCBI Taxonomy" id="76635"/>
    <lineage>
        <taxon>Bacteria</taxon>
        <taxon>Bacillati</taxon>
        <taxon>Actinomycetota</taxon>
        <taxon>Actinomycetes</taxon>
        <taxon>Micrococcales</taxon>
        <taxon>Microbacteriaceae</taxon>
        <taxon>Mycetocola</taxon>
    </lineage>
</organism>
<evidence type="ECO:0000313" key="3">
    <source>
        <dbReference type="Proteomes" id="UP000272503"/>
    </source>
</evidence>
<dbReference type="Proteomes" id="UP000272503">
    <property type="component" value="Unassembled WGS sequence"/>
</dbReference>
<feature type="transmembrane region" description="Helical" evidence="1">
    <location>
        <begin position="70"/>
        <end position="94"/>
    </location>
</feature>
<reference evidence="2 3" key="1">
    <citation type="submission" date="2018-10" db="EMBL/GenBank/DDBJ databases">
        <authorList>
            <person name="Li J."/>
        </authorList>
    </citation>
    <scope>NUCLEOTIDE SEQUENCE [LARGE SCALE GENOMIC DNA]</scope>
    <source>
        <strain evidence="2 3">IF 016277</strain>
    </source>
</reference>
<name>A0A3L7A9C5_9MICO</name>
<feature type="transmembrane region" description="Helical" evidence="1">
    <location>
        <begin position="106"/>
        <end position="129"/>
    </location>
</feature>
<keyword evidence="1" id="KW-0472">Membrane</keyword>
<keyword evidence="1" id="KW-1133">Transmembrane helix</keyword>
<feature type="transmembrane region" description="Helical" evidence="1">
    <location>
        <begin position="36"/>
        <end position="58"/>
    </location>
</feature>
<accession>A0A3L7A9C5</accession>
<comment type="caution">
    <text evidence="2">The sequence shown here is derived from an EMBL/GenBank/DDBJ whole genome shotgun (WGS) entry which is preliminary data.</text>
</comment>
<evidence type="ECO:0000256" key="1">
    <source>
        <dbReference type="SAM" id="Phobius"/>
    </source>
</evidence>
<gene>
    <name evidence="2" type="ORF">D9V32_04750</name>
</gene>
<keyword evidence="1" id="KW-0812">Transmembrane</keyword>